<dbReference type="GO" id="GO:0009055">
    <property type="term" value="F:electron transfer activity"/>
    <property type="evidence" value="ECO:0007669"/>
    <property type="project" value="InterPro"/>
</dbReference>
<comment type="subcellular location">
    <subcellularLocation>
        <location evidence="10">Cell membrane</location>
    </subcellularLocation>
</comment>
<proteinExistence type="inferred from homology"/>
<comment type="similarity">
    <text evidence="10">Belongs to the 4Fe4S bacterial-type ferredoxin family. RnfB subfamily.</text>
</comment>
<dbReference type="Pfam" id="PF14697">
    <property type="entry name" value="Fer4_21"/>
    <property type="match status" value="1"/>
</dbReference>
<dbReference type="PANTHER" id="PTHR43560:SF1">
    <property type="entry name" value="ION-TRANSLOCATING OXIDOREDUCTASE COMPLEX SUBUNIT B"/>
    <property type="match status" value="1"/>
</dbReference>
<feature type="domain" description="4Fe-4S" evidence="13">
    <location>
        <begin position="33"/>
        <end position="92"/>
    </location>
</feature>
<dbReference type="InterPro" id="IPR017900">
    <property type="entry name" value="4Fe4S_Fe_S_CS"/>
</dbReference>
<name>A0A1I4HRA7_9FIRM</name>
<dbReference type="Gene3D" id="1.10.15.40">
    <property type="entry name" value="Electron transport complex subunit B, putative Fe-S cluster"/>
    <property type="match status" value="1"/>
</dbReference>
<dbReference type="EMBL" id="FOTI01000012">
    <property type="protein sequence ID" value="SFL43906.1"/>
    <property type="molecule type" value="Genomic_DNA"/>
</dbReference>
<dbReference type="RefSeq" id="WP_089860901.1">
    <property type="nucleotide sequence ID" value="NZ_FOTI01000012.1"/>
</dbReference>
<feature type="binding site" evidence="10">
    <location>
        <position position="138"/>
    </location>
    <ligand>
        <name>[4Fe-4S] cluster</name>
        <dbReference type="ChEBI" id="CHEBI:49883"/>
        <label>2</label>
    </ligand>
</feature>
<evidence type="ECO:0000256" key="4">
    <source>
        <dbReference type="ARBA" id="ARBA00022737"/>
    </source>
</evidence>
<evidence type="ECO:0000313" key="14">
    <source>
        <dbReference type="EMBL" id="SFL43906.1"/>
    </source>
</evidence>
<dbReference type="Pfam" id="PF00037">
    <property type="entry name" value="Fer4"/>
    <property type="match status" value="3"/>
</dbReference>
<comment type="function">
    <text evidence="10">Part of a membrane-bound complex that couples electron transfer with translocation of ions across the membrane.</text>
</comment>
<protein>
    <recommendedName>
        <fullName evidence="10">Ion-translocating oxidoreductase complex subunit B</fullName>
        <ecNumber evidence="10">7.-.-.-</ecNumber>
    </recommendedName>
    <alternativeName>
        <fullName evidence="10">Rnf electron transport complex subunit B</fullName>
    </alternativeName>
</protein>
<organism evidence="14 15">
    <name type="scientific">Halanaerobium salsuginis</name>
    <dbReference type="NCBI Taxonomy" id="29563"/>
    <lineage>
        <taxon>Bacteria</taxon>
        <taxon>Bacillati</taxon>
        <taxon>Bacillota</taxon>
        <taxon>Clostridia</taxon>
        <taxon>Halanaerobiales</taxon>
        <taxon>Halanaerobiaceae</taxon>
        <taxon>Halanaerobium</taxon>
    </lineage>
</organism>
<evidence type="ECO:0000256" key="5">
    <source>
        <dbReference type="ARBA" id="ARBA00022967"/>
    </source>
</evidence>
<feature type="domain" description="4Fe-4S ferredoxin-type" evidence="12">
    <location>
        <begin position="134"/>
        <end position="162"/>
    </location>
</feature>
<dbReference type="Proteomes" id="UP000199006">
    <property type="component" value="Unassembled WGS sequence"/>
</dbReference>
<feature type="region of interest" description="Hydrophobic" evidence="10">
    <location>
        <begin position="1"/>
        <end position="27"/>
    </location>
</feature>
<keyword evidence="2 10" id="KW-0004">4Fe-4S</keyword>
<gene>
    <name evidence="10" type="primary">rnfB</name>
    <name evidence="14" type="ORF">SAMN02983006_01145</name>
</gene>
<keyword evidence="5 10" id="KW-1278">Translocase</keyword>
<evidence type="ECO:0000313" key="15">
    <source>
        <dbReference type="Proteomes" id="UP000199006"/>
    </source>
</evidence>
<dbReference type="PANTHER" id="PTHR43560">
    <property type="entry name" value="ION-TRANSLOCATING OXIDOREDUCTASE COMPLEX SUBUNIT B"/>
    <property type="match status" value="1"/>
</dbReference>
<dbReference type="CDD" id="cd10549">
    <property type="entry name" value="MtMvhB_like"/>
    <property type="match status" value="2"/>
</dbReference>
<comment type="caution">
    <text evidence="10">Lacks conserved residue(s) required for the propagation of feature annotation.</text>
</comment>
<dbReference type="HAMAP" id="MF_00463">
    <property type="entry name" value="RsxB_RnfB"/>
    <property type="match status" value="1"/>
</dbReference>
<keyword evidence="4 10" id="KW-0677">Repeat</keyword>
<dbReference type="Pfam" id="PF04060">
    <property type="entry name" value="FeS"/>
    <property type="match status" value="1"/>
</dbReference>
<dbReference type="InterPro" id="IPR007202">
    <property type="entry name" value="4Fe-4S_dom"/>
</dbReference>
<dbReference type="AlphaFoldDB" id="A0A1I4HRA7"/>
<feature type="binding site" evidence="10">
    <location>
        <position position="172"/>
    </location>
    <ligand>
        <name>[4Fe-4S] cluster</name>
        <dbReference type="ChEBI" id="CHEBI:49883"/>
        <label>3</label>
    </ligand>
</feature>
<keyword evidence="1 10" id="KW-0813">Transport</keyword>
<keyword evidence="11" id="KW-1133">Transmembrane helix</keyword>
<evidence type="ECO:0000256" key="10">
    <source>
        <dbReference type="HAMAP-Rule" id="MF_00463"/>
    </source>
</evidence>
<dbReference type="PROSITE" id="PS51656">
    <property type="entry name" value="4FE4S"/>
    <property type="match status" value="1"/>
</dbReference>
<keyword evidence="11" id="KW-0812">Transmembrane</keyword>
<feature type="domain" description="4Fe-4S ferredoxin-type" evidence="12">
    <location>
        <begin position="206"/>
        <end position="236"/>
    </location>
</feature>
<dbReference type="InterPro" id="IPR010207">
    <property type="entry name" value="Elect_transpt_cplx_RnfB/RsxB"/>
</dbReference>
<evidence type="ECO:0000256" key="2">
    <source>
        <dbReference type="ARBA" id="ARBA00022485"/>
    </source>
</evidence>
<dbReference type="Pfam" id="PF12798">
    <property type="entry name" value="Fer4_3"/>
    <property type="match status" value="1"/>
</dbReference>
<keyword evidence="7 10" id="KW-0408">Iron</keyword>
<dbReference type="InterPro" id="IPR050395">
    <property type="entry name" value="4Fe4S_Ferredoxin_RnfB"/>
</dbReference>
<evidence type="ECO:0000259" key="12">
    <source>
        <dbReference type="PROSITE" id="PS51379"/>
    </source>
</evidence>
<reference evidence="14 15" key="1">
    <citation type="submission" date="2016-10" db="EMBL/GenBank/DDBJ databases">
        <authorList>
            <person name="de Groot N.N."/>
        </authorList>
    </citation>
    <scope>NUCLEOTIDE SEQUENCE [LARGE SCALE GENOMIC DNA]</scope>
    <source>
        <strain evidence="14 15">ATCC 51327</strain>
    </source>
</reference>
<feature type="domain" description="4Fe-4S ferredoxin-type" evidence="12">
    <location>
        <begin position="237"/>
        <end position="266"/>
    </location>
</feature>
<feature type="binding site" evidence="10">
    <location>
        <position position="75"/>
    </location>
    <ligand>
        <name>[4Fe-4S] cluster</name>
        <dbReference type="ChEBI" id="CHEBI:49883"/>
        <label>1</label>
    </ligand>
</feature>
<dbReference type="PROSITE" id="PS00198">
    <property type="entry name" value="4FE4S_FER_1"/>
    <property type="match status" value="3"/>
</dbReference>
<evidence type="ECO:0000256" key="7">
    <source>
        <dbReference type="ARBA" id="ARBA00023004"/>
    </source>
</evidence>
<keyword evidence="10" id="KW-1003">Cell membrane</keyword>
<dbReference type="GO" id="GO:0022900">
    <property type="term" value="P:electron transport chain"/>
    <property type="evidence" value="ECO:0007669"/>
    <property type="project" value="UniProtKB-UniRule"/>
</dbReference>
<dbReference type="EC" id="7.-.-.-" evidence="10"/>
<feature type="binding site" evidence="10">
    <location>
        <position position="142"/>
    </location>
    <ligand>
        <name>[4Fe-4S] cluster</name>
        <dbReference type="ChEBI" id="CHEBI:49883"/>
        <label>2</label>
    </ligand>
</feature>
<dbReference type="SUPFAM" id="SSF54862">
    <property type="entry name" value="4Fe-4S ferredoxins"/>
    <property type="match status" value="2"/>
</dbReference>
<dbReference type="GO" id="GO:0051539">
    <property type="term" value="F:4 iron, 4 sulfur cluster binding"/>
    <property type="evidence" value="ECO:0007669"/>
    <property type="project" value="UniProtKB-UniRule"/>
</dbReference>
<sequence length="331" mass="34547">MNPIYLYSLISMGGMGAVLAAGLGFAATKFKVEQDPRIGKVEDALPGANCGACGYAGCASFAEAVVNGEAPVGGCPVGGDKVAANIADIMGSEADSSDKVIAQLLCGGGIKETTKSGKYQGIKTCQAANAVNGGEKECQYSCLGFGDCEVICPFDAIVINENGLPQIDPEKCTGCGKCVSECPRNILLLAPVSAKNHIRCSSHNTGKIVRKSCEVGCIGCSLCAKVCPVNAIEIKDNLAVIDYDKCVNCGKCAEKCPTGSIEFNGDMIKKVEINDNCVGCTLCARACPVEAIDGELKQQHQVNQEKCIKCGLCYEACNVNAVDLFYESDLD</sequence>
<keyword evidence="6 10" id="KW-0249">Electron transport</keyword>
<accession>A0A1I4HRA7</accession>
<feature type="binding site" evidence="10">
    <location>
        <position position="148"/>
    </location>
    <ligand>
        <name>[4Fe-4S] cluster</name>
        <dbReference type="ChEBI" id="CHEBI:49883"/>
        <label>2</label>
    </ligand>
</feature>
<evidence type="ECO:0000256" key="11">
    <source>
        <dbReference type="SAM" id="Phobius"/>
    </source>
</evidence>
<evidence type="ECO:0000259" key="13">
    <source>
        <dbReference type="PROSITE" id="PS51656"/>
    </source>
</evidence>
<dbReference type="Gene3D" id="3.30.70.20">
    <property type="match status" value="3"/>
</dbReference>
<evidence type="ECO:0000256" key="8">
    <source>
        <dbReference type="ARBA" id="ARBA00023014"/>
    </source>
</evidence>
<feature type="domain" description="4Fe-4S ferredoxin-type" evidence="12">
    <location>
        <begin position="269"/>
        <end position="297"/>
    </location>
</feature>
<dbReference type="STRING" id="29563.SAMN02983006_01145"/>
<comment type="subunit">
    <text evidence="10">The complex is composed of six subunits: RnfA, RnfB, RnfC, RnfD, RnfE and RnfG.</text>
</comment>
<comment type="cofactor">
    <cofactor evidence="10">
        <name>[4Fe-4S] cluster</name>
        <dbReference type="ChEBI" id="CHEBI:49883"/>
    </cofactor>
    <text evidence="10">Binds 3 [4Fe-4S] clusters.</text>
</comment>
<feature type="domain" description="4Fe-4S ferredoxin-type" evidence="12">
    <location>
        <begin position="298"/>
        <end position="327"/>
    </location>
</feature>
<evidence type="ECO:0000256" key="6">
    <source>
        <dbReference type="ARBA" id="ARBA00022982"/>
    </source>
</evidence>
<feature type="binding site" evidence="10">
    <location>
        <position position="53"/>
    </location>
    <ligand>
        <name>[4Fe-4S] cluster</name>
        <dbReference type="ChEBI" id="CHEBI:49883"/>
        <label>1</label>
    </ligand>
</feature>
<feature type="binding site" evidence="10">
    <location>
        <position position="152"/>
    </location>
    <ligand>
        <name>[4Fe-4S] cluster</name>
        <dbReference type="ChEBI" id="CHEBI:49883"/>
        <label>3</label>
    </ligand>
</feature>
<dbReference type="GO" id="GO:0005886">
    <property type="term" value="C:plasma membrane"/>
    <property type="evidence" value="ECO:0007669"/>
    <property type="project" value="UniProtKB-SubCell"/>
</dbReference>
<keyword evidence="15" id="KW-1185">Reference proteome</keyword>
<feature type="binding site" evidence="10">
    <location>
        <position position="182"/>
    </location>
    <ligand>
        <name>[4Fe-4S] cluster</name>
        <dbReference type="ChEBI" id="CHEBI:49883"/>
        <label>2</label>
    </ligand>
</feature>
<feature type="binding site" evidence="10">
    <location>
        <position position="50"/>
    </location>
    <ligand>
        <name>[4Fe-4S] cluster</name>
        <dbReference type="ChEBI" id="CHEBI:49883"/>
        <label>1</label>
    </ligand>
</feature>
<keyword evidence="9 10" id="KW-0472">Membrane</keyword>
<keyword evidence="3 10" id="KW-0479">Metal-binding</keyword>
<evidence type="ECO:0000256" key="9">
    <source>
        <dbReference type="ARBA" id="ARBA00023136"/>
    </source>
</evidence>
<dbReference type="NCBIfam" id="TIGR01944">
    <property type="entry name" value="rnfB"/>
    <property type="match status" value="1"/>
</dbReference>
<feature type="binding site" evidence="10">
    <location>
        <position position="58"/>
    </location>
    <ligand>
        <name>[4Fe-4S] cluster</name>
        <dbReference type="ChEBI" id="CHEBI:49883"/>
        <label>1</label>
    </ligand>
</feature>
<evidence type="ECO:0000256" key="3">
    <source>
        <dbReference type="ARBA" id="ARBA00022723"/>
    </source>
</evidence>
<feature type="binding site" evidence="10">
    <location>
        <position position="175"/>
    </location>
    <ligand>
        <name>[4Fe-4S] cluster</name>
        <dbReference type="ChEBI" id="CHEBI:49883"/>
        <label>3</label>
    </ligand>
</feature>
<keyword evidence="8 10" id="KW-0411">Iron-sulfur</keyword>
<dbReference type="PROSITE" id="PS51379">
    <property type="entry name" value="4FE4S_FER_2"/>
    <property type="match status" value="6"/>
</dbReference>
<evidence type="ECO:0000256" key="1">
    <source>
        <dbReference type="ARBA" id="ARBA00022448"/>
    </source>
</evidence>
<dbReference type="InterPro" id="IPR017896">
    <property type="entry name" value="4Fe4S_Fe-S-bd"/>
</dbReference>
<feature type="domain" description="4Fe-4S ferredoxin-type" evidence="12">
    <location>
        <begin position="163"/>
        <end position="192"/>
    </location>
</feature>
<feature type="transmembrane region" description="Helical" evidence="11">
    <location>
        <begin position="6"/>
        <end position="27"/>
    </location>
</feature>
<dbReference type="GO" id="GO:0046872">
    <property type="term" value="F:metal ion binding"/>
    <property type="evidence" value="ECO:0007669"/>
    <property type="project" value="UniProtKB-KW"/>
</dbReference>
<feature type="binding site" evidence="10">
    <location>
        <position position="178"/>
    </location>
    <ligand>
        <name>[4Fe-4S] cluster</name>
        <dbReference type="ChEBI" id="CHEBI:49883"/>
        <label>3</label>
    </ligand>
</feature>
<dbReference type="OrthoDB" id="9789936at2"/>